<name>A0A4C2EIS2_9EURY</name>
<dbReference type="Proteomes" id="UP000304382">
    <property type="component" value="Unassembled WGS sequence"/>
</dbReference>
<dbReference type="Gene3D" id="1.10.10.10">
    <property type="entry name" value="Winged helix-like DNA-binding domain superfamily/Winged helix DNA-binding domain"/>
    <property type="match status" value="1"/>
</dbReference>
<evidence type="ECO:0000256" key="2">
    <source>
        <dbReference type="ARBA" id="ARBA00023125"/>
    </source>
</evidence>
<comment type="caution">
    <text evidence="6">The sequence shown here is derived from an EMBL/GenBank/DDBJ whole genome shotgun (WGS) entry which is preliminary data.</text>
</comment>
<dbReference type="PANTHER" id="PTHR30136:SF35">
    <property type="entry name" value="HTH-TYPE TRANSCRIPTIONAL REGULATOR RV1719"/>
    <property type="match status" value="1"/>
</dbReference>
<evidence type="ECO:0000256" key="3">
    <source>
        <dbReference type="ARBA" id="ARBA00023163"/>
    </source>
</evidence>
<dbReference type="Pfam" id="PF09339">
    <property type="entry name" value="HTH_IclR"/>
    <property type="match status" value="1"/>
</dbReference>
<keyword evidence="3" id="KW-0804">Transcription</keyword>
<keyword evidence="2" id="KW-0238">DNA-binding</keyword>
<proteinExistence type="predicted"/>
<dbReference type="OrthoDB" id="14763at2157"/>
<organism evidence="6 7">
    <name type="scientific">Haloarcula mannanilytica</name>
    <dbReference type="NCBI Taxonomy" id="2509225"/>
    <lineage>
        <taxon>Archaea</taxon>
        <taxon>Methanobacteriati</taxon>
        <taxon>Methanobacteriota</taxon>
        <taxon>Stenosarchaea group</taxon>
        <taxon>Halobacteria</taxon>
        <taxon>Halobacteriales</taxon>
        <taxon>Haloarculaceae</taxon>
        <taxon>Haloarcula</taxon>
    </lineage>
</organism>
<keyword evidence="7" id="KW-1185">Reference proteome</keyword>
<dbReference type="InterPro" id="IPR014757">
    <property type="entry name" value="Tscrpt_reg_IclR_C"/>
</dbReference>
<evidence type="ECO:0000259" key="5">
    <source>
        <dbReference type="PROSITE" id="PS51078"/>
    </source>
</evidence>
<dbReference type="PROSITE" id="PS51078">
    <property type="entry name" value="ICLR_ED"/>
    <property type="match status" value="1"/>
</dbReference>
<dbReference type="PROSITE" id="PS51077">
    <property type="entry name" value="HTH_ICLR"/>
    <property type="match status" value="1"/>
</dbReference>
<dbReference type="SUPFAM" id="SSF46785">
    <property type="entry name" value="Winged helix' DNA-binding domain"/>
    <property type="match status" value="1"/>
</dbReference>
<dbReference type="CDD" id="cd00090">
    <property type="entry name" value="HTH_ARSR"/>
    <property type="match status" value="1"/>
</dbReference>
<evidence type="ECO:0000256" key="1">
    <source>
        <dbReference type="ARBA" id="ARBA00023015"/>
    </source>
</evidence>
<dbReference type="Gene3D" id="3.30.450.40">
    <property type="match status" value="1"/>
</dbReference>
<dbReference type="EMBL" id="BIXZ01000003">
    <property type="protein sequence ID" value="GCF14394.1"/>
    <property type="molecule type" value="Genomic_DNA"/>
</dbReference>
<dbReference type="InterPro" id="IPR005471">
    <property type="entry name" value="Tscrpt_reg_IclR_N"/>
</dbReference>
<dbReference type="InterPro" id="IPR011991">
    <property type="entry name" value="ArsR-like_HTH"/>
</dbReference>
<dbReference type="InterPro" id="IPR050707">
    <property type="entry name" value="HTH_MetabolicPath_Reg"/>
</dbReference>
<dbReference type="GO" id="GO:0003700">
    <property type="term" value="F:DNA-binding transcription factor activity"/>
    <property type="evidence" value="ECO:0007669"/>
    <property type="project" value="TreeGrafter"/>
</dbReference>
<dbReference type="RefSeq" id="WP_137683983.1">
    <property type="nucleotide sequence ID" value="NZ_BIXZ01000003.1"/>
</dbReference>
<protein>
    <submittedName>
        <fullName evidence="6">IclR family transcriptional regulator</fullName>
    </submittedName>
</protein>
<dbReference type="PANTHER" id="PTHR30136">
    <property type="entry name" value="HELIX-TURN-HELIX TRANSCRIPTIONAL REGULATOR, ICLR FAMILY"/>
    <property type="match status" value="1"/>
</dbReference>
<gene>
    <name evidence="6" type="ORF">Harman_23290</name>
</gene>
<dbReference type="InterPro" id="IPR036390">
    <property type="entry name" value="WH_DNA-bd_sf"/>
</dbReference>
<reference evidence="6 7" key="1">
    <citation type="submission" date="2019-02" db="EMBL/GenBank/DDBJ databases">
        <title>Haloarcula mannanilyticum sp. nov., a mannan degrading haloarchaeon isolated from commercial salt.</title>
        <authorList>
            <person name="Enomoto S."/>
            <person name="Shimane Y."/>
            <person name="Kamekura M."/>
            <person name="Ito T."/>
            <person name="Moriya O."/>
            <person name="Ihara K."/>
            <person name="Takahashi-Ando N."/>
            <person name="Fukushima Y."/>
            <person name="Yoshida Y."/>
            <person name="Usama R."/>
            <person name="Takai K."/>
            <person name="Minegishi H."/>
        </authorList>
    </citation>
    <scope>NUCLEOTIDE SEQUENCE [LARGE SCALE GENOMIC DNA]</scope>
    <source>
        <strain evidence="6 7">MD130-1</strain>
    </source>
</reference>
<sequence>MDRETGSKTLQTTATSIEILELLEEVDGAGVSEIAERMDLPKSTVHGHLATLETKQFVVKRGDVYYLGPELLRLGNQVRTRKEGFILAREYTERLFDEVGFRTTFAVEMGGQAVFIHTASGNKMGWAHERLGNRLYLHNTAVGKAMLAAMPRMRVEQILDNWGMPQETDHTITDRDELFAELAEIREQGYAVNHEENIQDLYAIGVAATEQSGSVIGGFSITGPKHSFSDSTRERQLAEVLTEQINEYELELSLV</sequence>
<dbReference type="InterPro" id="IPR036388">
    <property type="entry name" value="WH-like_DNA-bd_sf"/>
</dbReference>
<dbReference type="Pfam" id="PF01614">
    <property type="entry name" value="IclR_C"/>
    <property type="match status" value="1"/>
</dbReference>
<dbReference type="InterPro" id="IPR029016">
    <property type="entry name" value="GAF-like_dom_sf"/>
</dbReference>
<dbReference type="GO" id="GO:0045892">
    <property type="term" value="P:negative regulation of DNA-templated transcription"/>
    <property type="evidence" value="ECO:0007669"/>
    <property type="project" value="TreeGrafter"/>
</dbReference>
<dbReference type="AlphaFoldDB" id="A0A4C2EIS2"/>
<dbReference type="SMART" id="SM00346">
    <property type="entry name" value="HTH_ICLR"/>
    <property type="match status" value="1"/>
</dbReference>
<dbReference type="SUPFAM" id="SSF55781">
    <property type="entry name" value="GAF domain-like"/>
    <property type="match status" value="1"/>
</dbReference>
<dbReference type="GO" id="GO:0003677">
    <property type="term" value="F:DNA binding"/>
    <property type="evidence" value="ECO:0007669"/>
    <property type="project" value="UniProtKB-KW"/>
</dbReference>
<evidence type="ECO:0000313" key="6">
    <source>
        <dbReference type="EMBL" id="GCF14394.1"/>
    </source>
</evidence>
<feature type="domain" description="IclR-ED" evidence="5">
    <location>
        <begin position="70"/>
        <end position="255"/>
    </location>
</feature>
<feature type="domain" description="HTH iclR-type" evidence="4">
    <location>
        <begin position="10"/>
        <end position="69"/>
    </location>
</feature>
<accession>A0A4C2EIS2</accession>
<keyword evidence="1" id="KW-0805">Transcription regulation</keyword>
<evidence type="ECO:0000259" key="4">
    <source>
        <dbReference type="PROSITE" id="PS51077"/>
    </source>
</evidence>
<evidence type="ECO:0000313" key="7">
    <source>
        <dbReference type="Proteomes" id="UP000304382"/>
    </source>
</evidence>